<accession>A0A511XG85</accession>
<dbReference type="AlphaFoldDB" id="A0A511XG85"/>
<dbReference type="SUPFAM" id="SSF54534">
    <property type="entry name" value="FKBP-like"/>
    <property type="match status" value="1"/>
</dbReference>
<feature type="domain" description="Transcription elongation factor GreA/GreB C-terminal" evidence="5">
    <location>
        <begin position="91"/>
        <end position="164"/>
    </location>
</feature>
<dbReference type="EMBL" id="BJYG01000001">
    <property type="protein sequence ID" value="GEN61911.1"/>
    <property type="molecule type" value="Genomic_DNA"/>
</dbReference>
<dbReference type="HAMAP" id="MF_00105">
    <property type="entry name" value="GreA_GreB"/>
    <property type="match status" value="1"/>
</dbReference>
<dbReference type="GO" id="GO:0070063">
    <property type="term" value="F:RNA polymerase binding"/>
    <property type="evidence" value="ECO:0007669"/>
    <property type="project" value="InterPro"/>
</dbReference>
<name>A0A511XG85_9PROT</name>
<dbReference type="GO" id="GO:0006354">
    <property type="term" value="P:DNA-templated transcription elongation"/>
    <property type="evidence" value="ECO:0007669"/>
    <property type="project" value="TreeGrafter"/>
</dbReference>
<dbReference type="PIRSF" id="PIRSF006092">
    <property type="entry name" value="GreA_GreB"/>
    <property type="match status" value="1"/>
</dbReference>
<dbReference type="NCBIfam" id="NF002506">
    <property type="entry name" value="PRK01885.1"/>
    <property type="match status" value="1"/>
</dbReference>
<dbReference type="PROSITE" id="PS00829">
    <property type="entry name" value="GREAB_1"/>
    <property type="match status" value="1"/>
</dbReference>
<evidence type="ECO:0000259" key="6">
    <source>
        <dbReference type="Pfam" id="PF03449"/>
    </source>
</evidence>
<dbReference type="GO" id="GO:0003746">
    <property type="term" value="F:translation elongation factor activity"/>
    <property type="evidence" value="ECO:0007669"/>
    <property type="project" value="UniProtKB-KW"/>
</dbReference>
<reference evidence="7 8" key="1">
    <citation type="submission" date="2019-07" db="EMBL/GenBank/DDBJ databases">
        <title>Whole genome shotgun sequence of Acetobacter oeni NBRC 105207.</title>
        <authorList>
            <person name="Hosoyama A."/>
            <person name="Uohara A."/>
            <person name="Ohji S."/>
            <person name="Ichikawa N."/>
        </authorList>
    </citation>
    <scope>NUCLEOTIDE SEQUENCE [LARGE SCALE GENOMIC DNA]</scope>
    <source>
        <strain evidence="7 8">NBRC 105207</strain>
    </source>
</reference>
<comment type="caution">
    <text evidence="7">The sequence shown here is derived from an EMBL/GenBank/DDBJ whole genome shotgun (WGS) entry which is preliminary data.</text>
</comment>
<evidence type="ECO:0000313" key="8">
    <source>
        <dbReference type="Proteomes" id="UP000321746"/>
    </source>
</evidence>
<dbReference type="GO" id="GO:0003677">
    <property type="term" value="F:DNA binding"/>
    <property type="evidence" value="ECO:0007669"/>
    <property type="project" value="UniProtKB-UniRule"/>
</dbReference>
<comment type="similarity">
    <text evidence="4">Belongs to the GreA/GreB family. GreB subfamily.</text>
</comment>
<dbReference type="InterPro" id="IPR036805">
    <property type="entry name" value="Tscrpt_elong_fac_GreA/B_N_sf"/>
</dbReference>
<dbReference type="Pfam" id="PF03449">
    <property type="entry name" value="GreA_GreB_N"/>
    <property type="match status" value="1"/>
</dbReference>
<evidence type="ECO:0000256" key="4">
    <source>
        <dbReference type="HAMAP-Rule" id="MF_00930"/>
    </source>
</evidence>
<dbReference type="InterPro" id="IPR022691">
    <property type="entry name" value="Tscrpt_elong_fac_GreA/B_N"/>
</dbReference>
<keyword evidence="8" id="KW-1185">Reference proteome</keyword>
<evidence type="ECO:0000313" key="7">
    <source>
        <dbReference type="EMBL" id="GEN61911.1"/>
    </source>
</evidence>
<sequence length="168" mass="18763">MVADSTNEDLVRYITPAGLKLMRQELARLLREDRPAVVEIVSWAAGNGDRSENGDYIYGKKRLREIDWRIRFLTKRVENAIEVNPAAQLKRDRIFFGAKVSYIDEGDREIIVTIVGADEAVSDRGEITLLAPVARALLGHAVGDEIVLRTPRGSEQIEVLSISYPDAS</sequence>
<dbReference type="InterPro" id="IPR036953">
    <property type="entry name" value="GreA/GreB_C_sf"/>
</dbReference>
<evidence type="ECO:0000256" key="1">
    <source>
        <dbReference type="ARBA" id="ARBA00023015"/>
    </source>
</evidence>
<dbReference type="RefSeq" id="WP_261765895.1">
    <property type="nucleotide sequence ID" value="NZ_BJYG01000001.1"/>
</dbReference>
<dbReference type="FunFam" id="1.10.287.180:FF:000001">
    <property type="entry name" value="Transcription elongation factor GreA"/>
    <property type="match status" value="1"/>
</dbReference>
<dbReference type="Proteomes" id="UP000321746">
    <property type="component" value="Unassembled WGS sequence"/>
</dbReference>
<gene>
    <name evidence="4 7" type="primary">greB</name>
    <name evidence="7" type="ORF">AOE01nite_01350</name>
</gene>
<evidence type="ECO:0000256" key="2">
    <source>
        <dbReference type="ARBA" id="ARBA00023125"/>
    </source>
</evidence>
<dbReference type="HAMAP" id="MF_00930">
    <property type="entry name" value="GreB"/>
    <property type="match status" value="1"/>
</dbReference>
<dbReference type="InterPro" id="IPR023459">
    <property type="entry name" value="Tscrpt_elong_fac_GreA/B_fam"/>
</dbReference>
<evidence type="ECO:0000256" key="3">
    <source>
        <dbReference type="ARBA" id="ARBA00023163"/>
    </source>
</evidence>
<dbReference type="InterPro" id="IPR028624">
    <property type="entry name" value="Tscrpt_elong_fac_GreA/B"/>
</dbReference>
<dbReference type="Pfam" id="PF01272">
    <property type="entry name" value="GreA_GreB"/>
    <property type="match status" value="1"/>
</dbReference>
<dbReference type="InterPro" id="IPR018151">
    <property type="entry name" value="TF_GreA/GreB_CS"/>
</dbReference>
<dbReference type="InterPro" id="IPR006358">
    <property type="entry name" value="Tscrpt_elong_fac_GreB"/>
</dbReference>
<dbReference type="PANTHER" id="PTHR30437:SF6">
    <property type="entry name" value="TRANSCRIPTION ELONGATION FACTOR GREB"/>
    <property type="match status" value="1"/>
</dbReference>
<dbReference type="SUPFAM" id="SSF46557">
    <property type="entry name" value="GreA transcript cleavage protein, N-terminal domain"/>
    <property type="match status" value="1"/>
</dbReference>
<keyword evidence="7" id="KW-0648">Protein biosynthesis</keyword>
<dbReference type="NCBIfam" id="TIGR01461">
    <property type="entry name" value="greB"/>
    <property type="match status" value="1"/>
</dbReference>
<organism evidence="7 8">
    <name type="scientific">Acetobacter oeni</name>
    <dbReference type="NCBI Taxonomy" id="304077"/>
    <lineage>
        <taxon>Bacteria</taxon>
        <taxon>Pseudomonadati</taxon>
        <taxon>Pseudomonadota</taxon>
        <taxon>Alphaproteobacteria</taxon>
        <taxon>Acetobacterales</taxon>
        <taxon>Acetobacteraceae</taxon>
        <taxon>Acetobacter</taxon>
    </lineage>
</organism>
<keyword evidence="7" id="KW-0251">Elongation factor</keyword>
<dbReference type="PANTHER" id="PTHR30437">
    <property type="entry name" value="TRANSCRIPTION ELONGATION FACTOR GREA"/>
    <property type="match status" value="1"/>
</dbReference>
<keyword evidence="2 4" id="KW-0238">DNA-binding</keyword>
<dbReference type="Gene3D" id="3.10.50.30">
    <property type="entry name" value="Transcription elongation factor, GreA/GreB, C-terminal domain"/>
    <property type="match status" value="1"/>
</dbReference>
<dbReference type="Gene3D" id="1.10.287.180">
    <property type="entry name" value="Transcription elongation factor, GreA/GreB, N-terminal domain"/>
    <property type="match status" value="1"/>
</dbReference>
<proteinExistence type="inferred from homology"/>
<protein>
    <recommendedName>
        <fullName evidence="4">Transcription elongation factor GreB</fullName>
    </recommendedName>
    <alternativeName>
        <fullName evidence="4">Transcript cleavage factor GreB</fullName>
    </alternativeName>
</protein>
<feature type="domain" description="Transcription elongation factor GreA/GreB N-terminal" evidence="6">
    <location>
        <begin position="13"/>
        <end position="80"/>
    </location>
</feature>
<keyword evidence="1 4" id="KW-0805">Transcription regulation</keyword>
<comment type="function">
    <text evidence="4">Necessary for efficient RNA polymerase transcription elongation past template-encoded arresting sites. The arresting sites in DNA have the property of trapping a certain fraction of elongating RNA polymerases that pass through, resulting in locked ternary complexes. Cleavage of the nascent transcript by cleavage factors such as GreA or GreB allows the resumption of elongation from the new 3'terminus. GreB releases sequences of up to 9 nucleotides in length.</text>
</comment>
<dbReference type="InterPro" id="IPR001437">
    <property type="entry name" value="Tscrpt_elong_fac_GreA/B_C"/>
</dbReference>
<evidence type="ECO:0000259" key="5">
    <source>
        <dbReference type="Pfam" id="PF01272"/>
    </source>
</evidence>
<dbReference type="GO" id="GO:0032784">
    <property type="term" value="P:regulation of DNA-templated transcription elongation"/>
    <property type="evidence" value="ECO:0007669"/>
    <property type="project" value="UniProtKB-UniRule"/>
</dbReference>
<keyword evidence="3 4" id="KW-0804">Transcription</keyword>